<evidence type="ECO:0000313" key="1">
    <source>
        <dbReference type="EMBL" id="AUB83002.1"/>
    </source>
</evidence>
<reference evidence="1 2" key="1">
    <citation type="submission" date="2017-03" db="EMBL/GenBank/DDBJ databases">
        <title>Complete genome sequence of Candidatus 'Thiodictyon syntrophicum' sp. nov. strain Cad16T, a photolithoautotroph purple sulfur bacterium isolated from an alpine meromictic lake.</title>
        <authorList>
            <person name="Luedin S.M."/>
            <person name="Pothier J.F."/>
            <person name="Danza F."/>
            <person name="Storelli N."/>
            <person name="Wittwer M."/>
            <person name="Tonolla M."/>
        </authorList>
    </citation>
    <scope>NUCLEOTIDE SEQUENCE [LARGE SCALE GENOMIC DNA]</scope>
    <source>
        <strain evidence="1 2">Cad16T</strain>
    </source>
</reference>
<dbReference type="AlphaFoldDB" id="A0A2K8UBN1"/>
<gene>
    <name evidence="1" type="ORF">THSYN_19995</name>
</gene>
<accession>A0A2K8UBN1</accession>
<organism evidence="1 2">
    <name type="scientific">Candidatus Thiodictyon syntrophicum</name>
    <dbReference type="NCBI Taxonomy" id="1166950"/>
    <lineage>
        <taxon>Bacteria</taxon>
        <taxon>Pseudomonadati</taxon>
        <taxon>Pseudomonadota</taxon>
        <taxon>Gammaproteobacteria</taxon>
        <taxon>Chromatiales</taxon>
        <taxon>Chromatiaceae</taxon>
        <taxon>Thiodictyon</taxon>
    </lineage>
</organism>
<dbReference type="KEGG" id="tsy:THSYN_19995"/>
<protein>
    <submittedName>
        <fullName evidence="1">Uncharacterized protein</fullName>
    </submittedName>
</protein>
<sequence>MGRCPLAVPDRPPASAGIVTPKSTADATHVALATISQCEIIVKRNGCVRARFSNRSTNIWQRACLRS</sequence>
<proteinExistence type="predicted"/>
<dbReference type="EMBL" id="CP020370">
    <property type="protein sequence ID" value="AUB83002.1"/>
    <property type="molecule type" value="Genomic_DNA"/>
</dbReference>
<evidence type="ECO:0000313" key="2">
    <source>
        <dbReference type="Proteomes" id="UP000232638"/>
    </source>
</evidence>
<name>A0A2K8UBN1_9GAMM</name>
<keyword evidence="2" id="KW-1185">Reference proteome</keyword>
<dbReference type="Proteomes" id="UP000232638">
    <property type="component" value="Chromosome"/>
</dbReference>